<dbReference type="Proteomes" id="UP000444174">
    <property type="component" value="Unassembled WGS sequence"/>
</dbReference>
<evidence type="ECO:0000313" key="7">
    <source>
        <dbReference type="Proteomes" id="UP000444174"/>
    </source>
</evidence>
<dbReference type="InterPro" id="IPR018488">
    <property type="entry name" value="cNMP-bd_CS"/>
</dbReference>
<dbReference type="AlphaFoldDB" id="A0A843YEI8"/>
<dbReference type="SUPFAM" id="SSF51206">
    <property type="entry name" value="cAMP-binding domain-like"/>
    <property type="match status" value="1"/>
</dbReference>
<comment type="caution">
    <text evidence="6">The sequence shown here is derived from an EMBL/GenBank/DDBJ whole genome shotgun (WGS) entry which is preliminary data.</text>
</comment>
<dbReference type="Gene3D" id="1.10.10.10">
    <property type="entry name" value="Winged helix-like DNA-binding domain superfamily/Winged helix DNA-binding domain"/>
    <property type="match status" value="1"/>
</dbReference>
<dbReference type="Pfam" id="PF13545">
    <property type="entry name" value="HTH_Crp_2"/>
    <property type="match status" value="1"/>
</dbReference>
<dbReference type="GO" id="GO:0003700">
    <property type="term" value="F:DNA-binding transcription factor activity"/>
    <property type="evidence" value="ECO:0007669"/>
    <property type="project" value="TreeGrafter"/>
</dbReference>
<name>A0A843YEI8_9RHOB</name>
<dbReference type="InterPro" id="IPR000595">
    <property type="entry name" value="cNMP-bd_dom"/>
</dbReference>
<sequence>MASLPTTGFLSGASDRLRDMLDSQATEIVLKSGETLFEQGAVGETLFAVIDGELELSVLSSNGRKHILDRLRAGAVFGEIALFDPGVRTASAHAVGECTLRRIRRKHVVAQIQQHPELASDLLRLAGQRMRWMSTQLNEQVFLPLPVRLARKLLHLSPESEDGRLSLSQAELAEYVGATREAVSKTLSGWKRSEILEISRGKVEILDRAELESLAEPDMI</sequence>
<evidence type="ECO:0000313" key="6">
    <source>
        <dbReference type="EMBL" id="MQQ07864.1"/>
    </source>
</evidence>
<dbReference type="GO" id="GO:0003677">
    <property type="term" value="F:DNA binding"/>
    <property type="evidence" value="ECO:0007669"/>
    <property type="project" value="UniProtKB-KW"/>
</dbReference>
<dbReference type="SUPFAM" id="SSF46785">
    <property type="entry name" value="Winged helix' DNA-binding domain"/>
    <property type="match status" value="1"/>
</dbReference>
<dbReference type="CDD" id="cd00038">
    <property type="entry name" value="CAP_ED"/>
    <property type="match status" value="1"/>
</dbReference>
<dbReference type="SMART" id="SM00100">
    <property type="entry name" value="cNMP"/>
    <property type="match status" value="1"/>
</dbReference>
<dbReference type="EMBL" id="WIBF01000002">
    <property type="protein sequence ID" value="MQQ07864.1"/>
    <property type="molecule type" value="Genomic_DNA"/>
</dbReference>
<evidence type="ECO:0000259" key="5">
    <source>
        <dbReference type="PROSITE" id="PS51063"/>
    </source>
</evidence>
<accession>A0A843YEI8</accession>
<keyword evidence="3" id="KW-0804">Transcription</keyword>
<dbReference type="PRINTS" id="PR00034">
    <property type="entry name" value="HTHCRP"/>
</dbReference>
<dbReference type="Pfam" id="PF00027">
    <property type="entry name" value="cNMP_binding"/>
    <property type="match status" value="1"/>
</dbReference>
<dbReference type="InterPro" id="IPR018490">
    <property type="entry name" value="cNMP-bd_dom_sf"/>
</dbReference>
<dbReference type="PROSITE" id="PS51063">
    <property type="entry name" value="HTH_CRP_2"/>
    <property type="match status" value="1"/>
</dbReference>
<dbReference type="PANTHER" id="PTHR24567:SF74">
    <property type="entry name" value="HTH-TYPE TRANSCRIPTIONAL REGULATOR ARCR"/>
    <property type="match status" value="1"/>
</dbReference>
<proteinExistence type="predicted"/>
<dbReference type="Gene3D" id="2.60.120.10">
    <property type="entry name" value="Jelly Rolls"/>
    <property type="match status" value="1"/>
</dbReference>
<dbReference type="InterPro" id="IPR036390">
    <property type="entry name" value="WH_DNA-bd_sf"/>
</dbReference>
<dbReference type="RefSeq" id="WP_153214775.1">
    <property type="nucleotide sequence ID" value="NZ_WIBF01000002.1"/>
</dbReference>
<dbReference type="InterPro" id="IPR050397">
    <property type="entry name" value="Env_Response_Regulators"/>
</dbReference>
<evidence type="ECO:0000256" key="1">
    <source>
        <dbReference type="ARBA" id="ARBA00023015"/>
    </source>
</evidence>
<evidence type="ECO:0000256" key="3">
    <source>
        <dbReference type="ARBA" id="ARBA00023163"/>
    </source>
</evidence>
<evidence type="ECO:0000259" key="4">
    <source>
        <dbReference type="PROSITE" id="PS50042"/>
    </source>
</evidence>
<protein>
    <submittedName>
        <fullName evidence="6">Cyclic nucleotide-binding domain-containing protein</fullName>
    </submittedName>
</protein>
<dbReference type="PROSITE" id="PS00889">
    <property type="entry name" value="CNMP_BINDING_2"/>
    <property type="match status" value="1"/>
</dbReference>
<dbReference type="GO" id="GO:0005829">
    <property type="term" value="C:cytosol"/>
    <property type="evidence" value="ECO:0007669"/>
    <property type="project" value="TreeGrafter"/>
</dbReference>
<keyword evidence="2" id="KW-0238">DNA-binding</keyword>
<gene>
    <name evidence="6" type="ORF">GFB49_05315</name>
</gene>
<feature type="domain" description="Cyclic nucleotide-binding" evidence="4">
    <location>
        <begin position="8"/>
        <end position="106"/>
    </location>
</feature>
<dbReference type="InterPro" id="IPR012318">
    <property type="entry name" value="HTH_CRP"/>
</dbReference>
<evidence type="ECO:0000256" key="2">
    <source>
        <dbReference type="ARBA" id="ARBA00023125"/>
    </source>
</evidence>
<organism evidence="6 7">
    <name type="scientific">Tritonibacter litoralis</name>
    <dbReference type="NCBI Taxonomy" id="2662264"/>
    <lineage>
        <taxon>Bacteria</taxon>
        <taxon>Pseudomonadati</taxon>
        <taxon>Pseudomonadota</taxon>
        <taxon>Alphaproteobacteria</taxon>
        <taxon>Rhodobacterales</taxon>
        <taxon>Paracoccaceae</taxon>
        <taxon>Tritonibacter</taxon>
    </lineage>
</organism>
<feature type="domain" description="HTH crp-type" evidence="5">
    <location>
        <begin position="143"/>
        <end position="209"/>
    </location>
</feature>
<dbReference type="SMART" id="SM00419">
    <property type="entry name" value="HTH_CRP"/>
    <property type="match status" value="1"/>
</dbReference>
<dbReference type="InterPro" id="IPR036388">
    <property type="entry name" value="WH-like_DNA-bd_sf"/>
</dbReference>
<keyword evidence="1" id="KW-0805">Transcription regulation</keyword>
<reference evidence="6 7" key="1">
    <citation type="submission" date="2019-10" db="EMBL/GenBank/DDBJ databases">
        <title>Epibacterium sp. nov., isolated from seawater.</title>
        <authorList>
            <person name="Zhang X."/>
            <person name="Li N."/>
        </authorList>
    </citation>
    <scope>NUCLEOTIDE SEQUENCE [LARGE SCALE GENOMIC DNA]</scope>
    <source>
        <strain evidence="6 7">SM1979</strain>
    </source>
</reference>
<keyword evidence="7" id="KW-1185">Reference proteome</keyword>
<dbReference type="PANTHER" id="PTHR24567">
    <property type="entry name" value="CRP FAMILY TRANSCRIPTIONAL REGULATORY PROTEIN"/>
    <property type="match status" value="1"/>
</dbReference>
<dbReference type="InterPro" id="IPR014710">
    <property type="entry name" value="RmlC-like_jellyroll"/>
</dbReference>
<dbReference type="PROSITE" id="PS50042">
    <property type="entry name" value="CNMP_BINDING_3"/>
    <property type="match status" value="1"/>
</dbReference>